<evidence type="ECO:0000256" key="1">
    <source>
        <dbReference type="SAM" id="SignalP"/>
    </source>
</evidence>
<dbReference type="RefSeq" id="XP_043166388.1">
    <property type="nucleotide sequence ID" value="XM_043310453.1"/>
</dbReference>
<organism evidence="2 3">
    <name type="scientific">Alternaria atra</name>
    <dbReference type="NCBI Taxonomy" id="119953"/>
    <lineage>
        <taxon>Eukaryota</taxon>
        <taxon>Fungi</taxon>
        <taxon>Dikarya</taxon>
        <taxon>Ascomycota</taxon>
        <taxon>Pezizomycotina</taxon>
        <taxon>Dothideomycetes</taxon>
        <taxon>Pleosporomycetidae</taxon>
        <taxon>Pleosporales</taxon>
        <taxon>Pleosporineae</taxon>
        <taxon>Pleosporaceae</taxon>
        <taxon>Alternaria</taxon>
        <taxon>Alternaria sect. Ulocladioides</taxon>
    </lineage>
</organism>
<dbReference type="InterPro" id="IPR036866">
    <property type="entry name" value="RibonucZ/Hydroxyglut_hydro"/>
</dbReference>
<reference evidence="2" key="1">
    <citation type="submission" date="2021-05" db="EMBL/GenBank/DDBJ databases">
        <authorList>
            <person name="Stam R."/>
        </authorList>
    </citation>
    <scope>NUCLEOTIDE SEQUENCE</scope>
    <source>
        <strain evidence="2">CS162</strain>
    </source>
</reference>
<dbReference type="SUPFAM" id="SSF56281">
    <property type="entry name" value="Metallo-hydrolase/oxidoreductase"/>
    <property type="match status" value="1"/>
</dbReference>
<evidence type="ECO:0008006" key="4">
    <source>
        <dbReference type="Google" id="ProtNLM"/>
    </source>
</evidence>
<keyword evidence="3" id="KW-1185">Reference proteome</keyword>
<keyword evidence="1" id="KW-0732">Signal</keyword>
<sequence length="745" mass="84428">MIFVKSHLVLAAFASRALAWTQEFSNTSQSVDPHELLNRSLEAILGTNNASQIQTLVLHGPRVLRIRSVPETLSVDGAMDTSVVVKGGQNLSYSYDEPFVKQRMDRILHFGSLWYYAQPSPAPLEFSLVVHGGKGFAGVVAGDMILFIFPIRLRSRWDPLLVKTILESNNFTYAPVTHEGIDMPAVHDHTLGLSVVLDPNTFLPYLVRTTEDHPFFGKSTYDVRTYNYRSINGVMAPHHYKTIYNGEKLIIDWQVDSVEINPELPATWFDGPNSTFGDSNIPYTNETMMAEIQEKSNNYIYFGLPFNGTVEAFKVHNDWHDLPNVWSLKLLEWYQYRQLVLEFDDFVAVLDCPPQQSHTVIAWVKTNIGKPLKYIIPTHHHHDHSLGLTDYIKAGAKAVVPDFAKDYYTTLGDDDFETSRKSRWQYLNTLCCWILSSQSATEPYIMQSAMMKAVFINMQKSVHAKDQVYAVIMPACITDNSTMLVFDADHLSRHDMLDDHNDQAGFWEMIEDFRLNRISRNINYVRLGYLRLPVWPRTPQLSATILVASLQNSNAQSYDTHPKQIRLVRTFLNMSSSSNLQESHFGPDAKTTVVQTRAPGTKKSNTHSLQLVSLYIGELVLPPTFGTMFQRIDIVALKELALDGTTRVAGLLDAMRSEFQMRQPSLRELGLVGMSELTSGDFISQLQLFLLSFHGLHKLHIQCANCIKINVDGIVYHGETLTELLVVNGDIHRQDSTRCFSAEDL</sequence>
<evidence type="ECO:0000313" key="3">
    <source>
        <dbReference type="Proteomes" id="UP000676310"/>
    </source>
</evidence>
<protein>
    <recommendedName>
        <fullName evidence="4">Metallo-beta-lactamase domain-containing protein</fullName>
    </recommendedName>
</protein>
<dbReference type="GeneID" id="67014337"/>
<dbReference type="AlphaFoldDB" id="A0A8J2HZE8"/>
<proteinExistence type="predicted"/>
<accession>A0A8J2HZE8</accession>
<evidence type="ECO:0000313" key="2">
    <source>
        <dbReference type="EMBL" id="CAG5152620.1"/>
    </source>
</evidence>
<feature type="signal peptide" evidence="1">
    <location>
        <begin position="1"/>
        <end position="19"/>
    </location>
</feature>
<feature type="chain" id="PRO_5035315752" description="Metallo-beta-lactamase domain-containing protein" evidence="1">
    <location>
        <begin position="20"/>
        <end position="745"/>
    </location>
</feature>
<dbReference type="OrthoDB" id="3481168at2759"/>
<dbReference type="Proteomes" id="UP000676310">
    <property type="component" value="Unassembled WGS sequence"/>
</dbReference>
<comment type="caution">
    <text evidence="2">The sequence shown here is derived from an EMBL/GenBank/DDBJ whole genome shotgun (WGS) entry which is preliminary data.</text>
</comment>
<dbReference type="EMBL" id="CAJRGZ010000016">
    <property type="protein sequence ID" value="CAG5152620.1"/>
    <property type="molecule type" value="Genomic_DNA"/>
</dbReference>
<gene>
    <name evidence="2" type="ORF">ALTATR162_LOCUS2847</name>
</gene>
<name>A0A8J2HZE8_9PLEO</name>
<dbReference type="Gene3D" id="3.60.15.10">
    <property type="entry name" value="Ribonuclease Z/Hydroxyacylglutathione hydrolase-like"/>
    <property type="match status" value="1"/>
</dbReference>